<organism evidence="4 5">
    <name type="scientific">Holothuria leucospilota</name>
    <name type="common">Black long sea cucumber</name>
    <name type="synonym">Mertensiothuria leucospilota</name>
    <dbReference type="NCBI Taxonomy" id="206669"/>
    <lineage>
        <taxon>Eukaryota</taxon>
        <taxon>Metazoa</taxon>
        <taxon>Echinodermata</taxon>
        <taxon>Eleutherozoa</taxon>
        <taxon>Echinozoa</taxon>
        <taxon>Holothuroidea</taxon>
        <taxon>Aspidochirotacea</taxon>
        <taxon>Aspidochirotida</taxon>
        <taxon>Holothuriidae</taxon>
        <taxon>Holothuria</taxon>
    </lineage>
</organism>
<dbReference type="InterPro" id="IPR018247">
    <property type="entry name" value="EF_Hand_1_Ca_BS"/>
</dbReference>
<keyword evidence="5" id="KW-1185">Reference proteome</keyword>
<comment type="caution">
    <text evidence="4">The sequence shown here is derived from an EMBL/GenBank/DDBJ whole genome shotgun (WGS) entry which is preliminary data.</text>
</comment>
<feature type="chain" id="PRO_5040378415" description="EF-hand domain-containing protein" evidence="2">
    <location>
        <begin position="24"/>
        <end position="75"/>
    </location>
</feature>
<dbReference type="GO" id="GO:0005509">
    <property type="term" value="F:calcium ion binding"/>
    <property type="evidence" value="ECO:0007669"/>
    <property type="project" value="InterPro"/>
</dbReference>
<dbReference type="SUPFAM" id="SSF47473">
    <property type="entry name" value="EF-hand"/>
    <property type="match status" value="1"/>
</dbReference>
<sequence length="75" mass="8596">MFLGHSLLLVMAAFQRQFRNWDANGDGKLDYWEFSQLRGFKGHPPPNDQFLAHDTDSDGALNQHELVVALGLRQR</sequence>
<dbReference type="InterPro" id="IPR002048">
    <property type="entry name" value="EF_hand_dom"/>
</dbReference>
<evidence type="ECO:0000256" key="1">
    <source>
        <dbReference type="ARBA" id="ARBA00022837"/>
    </source>
</evidence>
<reference evidence="4" key="1">
    <citation type="submission" date="2021-10" db="EMBL/GenBank/DDBJ databases">
        <title>Tropical sea cucumber genome reveals ecological adaptation and Cuvierian tubules defense mechanism.</title>
        <authorList>
            <person name="Chen T."/>
        </authorList>
    </citation>
    <scope>NUCLEOTIDE SEQUENCE</scope>
    <source>
        <strain evidence="4">Nanhai2018</strain>
        <tissue evidence="4">Muscle</tissue>
    </source>
</reference>
<dbReference type="InterPro" id="IPR011992">
    <property type="entry name" value="EF-hand-dom_pair"/>
</dbReference>
<feature type="domain" description="EF-hand" evidence="3">
    <location>
        <begin position="9"/>
        <end position="44"/>
    </location>
</feature>
<evidence type="ECO:0000256" key="2">
    <source>
        <dbReference type="SAM" id="SignalP"/>
    </source>
</evidence>
<dbReference type="AlphaFoldDB" id="A0A9Q1C862"/>
<evidence type="ECO:0000313" key="4">
    <source>
        <dbReference type="EMBL" id="KAJ8040511.1"/>
    </source>
</evidence>
<dbReference type="OrthoDB" id="26525at2759"/>
<evidence type="ECO:0000259" key="3">
    <source>
        <dbReference type="PROSITE" id="PS50222"/>
    </source>
</evidence>
<dbReference type="EMBL" id="JAIZAY010000006">
    <property type="protein sequence ID" value="KAJ8040511.1"/>
    <property type="molecule type" value="Genomic_DNA"/>
</dbReference>
<keyword evidence="2" id="KW-0732">Signal</keyword>
<accession>A0A9Q1C862</accession>
<evidence type="ECO:0000313" key="5">
    <source>
        <dbReference type="Proteomes" id="UP001152320"/>
    </source>
</evidence>
<proteinExistence type="predicted"/>
<dbReference type="Proteomes" id="UP001152320">
    <property type="component" value="Chromosome 6"/>
</dbReference>
<name>A0A9Q1C862_HOLLE</name>
<protein>
    <recommendedName>
        <fullName evidence="3">EF-hand domain-containing protein</fullName>
    </recommendedName>
</protein>
<dbReference type="Pfam" id="PF13202">
    <property type="entry name" value="EF-hand_5"/>
    <property type="match status" value="1"/>
</dbReference>
<dbReference type="Gene3D" id="1.10.238.10">
    <property type="entry name" value="EF-hand"/>
    <property type="match status" value="1"/>
</dbReference>
<gene>
    <name evidence="4" type="ORF">HOLleu_14825</name>
</gene>
<feature type="signal peptide" evidence="2">
    <location>
        <begin position="1"/>
        <end position="23"/>
    </location>
</feature>
<dbReference type="PROSITE" id="PS50222">
    <property type="entry name" value="EF_HAND_2"/>
    <property type="match status" value="1"/>
</dbReference>
<dbReference type="PROSITE" id="PS00018">
    <property type="entry name" value="EF_HAND_1"/>
    <property type="match status" value="2"/>
</dbReference>
<keyword evidence="1" id="KW-0106">Calcium</keyword>